<name>A0A3N7EPG0_POPTR</name>
<evidence type="ECO:0000313" key="2">
    <source>
        <dbReference type="Proteomes" id="UP000006729"/>
    </source>
</evidence>
<organism evidence="1 2">
    <name type="scientific">Populus trichocarpa</name>
    <name type="common">Western balsam poplar</name>
    <name type="synonym">Populus balsamifera subsp. trichocarpa</name>
    <dbReference type="NCBI Taxonomy" id="3694"/>
    <lineage>
        <taxon>Eukaryota</taxon>
        <taxon>Viridiplantae</taxon>
        <taxon>Streptophyta</taxon>
        <taxon>Embryophyta</taxon>
        <taxon>Tracheophyta</taxon>
        <taxon>Spermatophyta</taxon>
        <taxon>Magnoliopsida</taxon>
        <taxon>eudicotyledons</taxon>
        <taxon>Gunneridae</taxon>
        <taxon>Pentapetalae</taxon>
        <taxon>rosids</taxon>
        <taxon>fabids</taxon>
        <taxon>Malpighiales</taxon>
        <taxon>Salicaceae</taxon>
        <taxon>Saliceae</taxon>
        <taxon>Populus</taxon>
    </lineage>
</organism>
<dbReference type="Gramene" id="Potri.002G210732.1.v4.1">
    <property type="protein sequence ID" value="Potri.002G210732.1.v4.1"/>
    <property type="gene ID" value="Potri.002G210732.v4.1"/>
</dbReference>
<proteinExistence type="predicted"/>
<sequence length="160" mass="17569">MAAGPVSPKDHQATPPVVPVPMMMEDVIAKDVILAWFREEFAAANAIIDALCSHLAQLGSGSEYEAVFAAIHRRRLNWIPVLQMQKYHSIADVALKLKRVTETKLESAGNMTGEVSDEKVKIRVVNGHVVEGEEEDDSPDSDITDSGKCVCVFLFIIYST</sequence>
<dbReference type="EMBL" id="CM009291">
    <property type="protein sequence ID" value="RQO87262.1"/>
    <property type="molecule type" value="Genomic_DNA"/>
</dbReference>
<dbReference type="GO" id="GO:0032451">
    <property type="term" value="F:demethylase activity"/>
    <property type="evidence" value="ECO:0007669"/>
    <property type="project" value="InterPro"/>
</dbReference>
<protein>
    <submittedName>
        <fullName evidence="1">Uncharacterized protein</fullName>
    </submittedName>
</protein>
<keyword evidence="2" id="KW-1185">Reference proteome</keyword>
<dbReference type="InterPro" id="IPR044842">
    <property type="entry name" value="ALKBH9B/ALKBH10B-like"/>
</dbReference>
<dbReference type="PANTHER" id="PTHR31447:SF2">
    <property type="entry name" value="RNA DEMETHYLASE ALKBH10B"/>
    <property type="match status" value="1"/>
</dbReference>
<gene>
    <name evidence="1" type="ORF">POPTR_002G210732</name>
</gene>
<dbReference type="Proteomes" id="UP000006729">
    <property type="component" value="Chromosome 2"/>
</dbReference>
<reference evidence="1 2" key="1">
    <citation type="journal article" date="2006" name="Science">
        <title>The genome of black cottonwood, Populus trichocarpa (Torr. &amp; Gray).</title>
        <authorList>
            <person name="Tuskan G.A."/>
            <person name="Difazio S."/>
            <person name="Jansson S."/>
            <person name="Bohlmann J."/>
            <person name="Grigoriev I."/>
            <person name="Hellsten U."/>
            <person name="Putnam N."/>
            <person name="Ralph S."/>
            <person name="Rombauts S."/>
            <person name="Salamov A."/>
            <person name="Schein J."/>
            <person name="Sterck L."/>
            <person name="Aerts A."/>
            <person name="Bhalerao R.R."/>
            <person name="Bhalerao R.P."/>
            <person name="Blaudez D."/>
            <person name="Boerjan W."/>
            <person name="Brun A."/>
            <person name="Brunner A."/>
            <person name="Busov V."/>
            <person name="Campbell M."/>
            <person name="Carlson J."/>
            <person name="Chalot M."/>
            <person name="Chapman J."/>
            <person name="Chen G.L."/>
            <person name="Cooper D."/>
            <person name="Coutinho P.M."/>
            <person name="Couturier J."/>
            <person name="Covert S."/>
            <person name="Cronk Q."/>
            <person name="Cunningham R."/>
            <person name="Davis J."/>
            <person name="Degroeve S."/>
            <person name="Dejardin A."/>
            <person name="Depamphilis C."/>
            <person name="Detter J."/>
            <person name="Dirks B."/>
            <person name="Dubchak I."/>
            <person name="Duplessis S."/>
            <person name="Ehlting J."/>
            <person name="Ellis B."/>
            <person name="Gendler K."/>
            <person name="Goodstein D."/>
            <person name="Gribskov M."/>
            <person name="Grimwood J."/>
            <person name="Groover A."/>
            <person name="Gunter L."/>
            <person name="Hamberger B."/>
            <person name="Heinze B."/>
            <person name="Helariutta Y."/>
            <person name="Henrissat B."/>
            <person name="Holligan D."/>
            <person name="Holt R."/>
            <person name="Huang W."/>
            <person name="Islam-Faridi N."/>
            <person name="Jones S."/>
            <person name="Jones-Rhoades M."/>
            <person name="Jorgensen R."/>
            <person name="Joshi C."/>
            <person name="Kangasjarvi J."/>
            <person name="Karlsson J."/>
            <person name="Kelleher C."/>
            <person name="Kirkpatrick R."/>
            <person name="Kirst M."/>
            <person name="Kohler A."/>
            <person name="Kalluri U."/>
            <person name="Larimer F."/>
            <person name="Leebens-Mack J."/>
            <person name="Leple J.C."/>
            <person name="Locascio P."/>
            <person name="Lou Y."/>
            <person name="Lucas S."/>
            <person name="Martin F."/>
            <person name="Montanini B."/>
            <person name="Napoli C."/>
            <person name="Nelson D.R."/>
            <person name="Nelson C."/>
            <person name="Nieminen K."/>
            <person name="Nilsson O."/>
            <person name="Pereda V."/>
            <person name="Peter G."/>
            <person name="Philippe R."/>
            <person name="Pilate G."/>
            <person name="Poliakov A."/>
            <person name="Razumovskaya J."/>
            <person name="Richardson P."/>
            <person name="Rinaldi C."/>
            <person name="Ritland K."/>
            <person name="Rouze P."/>
            <person name="Ryaboy D."/>
            <person name="Schmutz J."/>
            <person name="Schrader J."/>
            <person name="Segerman B."/>
            <person name="Shin H."/>
            <person name="Siddiqui A."/>
            <person name="Sterky F."/>
            <person name="Terry A."/>
            <person name="Tsai C.J."/>
            <person name="Uberbacher E."/>
            <person name="Unneberg P."/>
            <person name="Vahala J."/>
            <person name="Wall K."/>
            <person name="Wessler S."/>
            <person name="Yang G."/>
            <person name="Yin T."/>
            <person name="Douglas C."/>
            <person name="Marra M."/>
            <person name="Sandberg G."/>
            <person name="Van de Peer Y."/>
            <person name="Rokhsar D."/>
        </authorList>
    </citation>
    <scope>NUCLEOTIDE SEQUENCE [LARGE SCALE GENOMIC DNA]</scope>
    <source>
        <strain evidence="2">cv. Nisqually</strain>
    </source>
</reference>
<dbReference type="GO" id="GO:0006402">
    <property type="term" value="P:mRNA catabolic process"/>
    <property type="evidence" value="ECO:0007669"/>
    <property type="project" value="InterPro"/>
</dbReference>
<dbReference type="InParanoid" id="A0A3N7EPG0"/>
<dbReference type="OMA" id="VILAWFR"/>
<evidence type="ECO:0000313" key="1">
    <source>
        <dbReference type="EMBL" id="RQO87262.1"/>
    </source>
</evidence>
<accession>A0A3N7EPG0</accession>
<dbReference type="AlphaFoldDB" id="A0A3N7EPG0"/>
<dbReference type="STRING" id="3694.A0A3N7EPG0"/>
<dbReference type="GO" id="GO:0003729">
    <property type="term" value="F:mRNA binding"/>
    <property type="evidence" value="ECO:0007669"/>
    <property type="project" value="InterPro"/>
</dbReference>
<dbReference type="PANTHER" id="PTHR31447">
    <property type="entry name" value="HYDROXYPROLINE-RICH GLYCOPROTEIN FAMILY PROTEIN-RELATED"/>
    <property type="match status" value="1"/>
</dbReference>